<dbReference type="AlphaFoldDB" id="A0A926V9J5"/>
<dbReference type="PANTHER" id="PTHR43000">
    <property type="entry name" value="DTDP-D-GLUCOSE 4,6-DEHYDRATASE-RELATED"/>
    <property type="match status" value="1"/>
</dbReference>
<dbReference type="EMBL" id="JACJPW010000002">
    <property type="protein sequence ID" value="MBD2179711.1"/>
    <property type="molecule type" value="Genomic_DNA"/>
</dbReference>
<evidence type="ECO:0000259" key="9">
    <source>
        <dbReference type="Pfam" id="PF16363"/>
    </source>
</evidence>
<dbReference type="Proteomes" id="UP000641646">
    <property type="component" value="Unassembled WGS sequence"/>
</dbReference>
<evidence type="ECO:0000256" key="4">
    <source>
        <dbReference type="ARBA" id="ARBA00011990"/>
    </source>
</evidence>
<dbReference type="Pfam" id="PF16363">
    <property type="entry name" value="GDP_Man_Dehyd"/>
    <property type="match status" value="1"/>
</dbReference>
<evidence type="ECO:0000256" key="2">
    <source>
        <dbReference type="ARBA" id="ARBA00001911"/>
    </source>
</evidence>
<dbReference type="Gene3D" id="3.40.50.720">
    <property type="entry name" value="NAD(P)-binding Rossmann-like Domain"/>
    <property type="match status" value="1"/>
</dbReference>
<dbReference type="PROSITE" id="PS00061">
    <property type="entry name" value="ADH_SHORT"/>
    <property type="match status" value="1"/>
</dbReference>
<keyword evidence="11" id="KW-1185">Reference proteome</keyword>
<keyword evidence="6" id="KW-0520">NAD</keyword>
<dbReference type="Gene3D" id="3.90.25.10">
    <property type="entry name" value="UDP-galactose 4-epimerase, domain 1"/>
    <property type="match status" value="1"/>
</dbReference>
<evidence type="ECO:0000256" key="1">
    <source>
        <dbReference type="ARBA" id="ARBA00001539"/>
    </source>
</evidence>
<dbReference type="SUPFAM" id="SSF51735">
    <property type="entry name" value="NAD(P)-binding Rossmann-fold domains"/>
    <property type="match status" value="1"/>
</dbReference>
<comment type="cofactor">
    <cofactor evidence="2 8">
        <name>NAD(+)</name>
        <dbReference type="ChEBI" id="CHEBI:57540"/>
    </cofactor>
</comment>
<accession>A0A926V9J5</accession>
<gene>
    <name evidence="10" type="primary">rfbB</name>
    <name evidence="10" type="ORF">H6G03_01060</name>
</gene>
<evidence type="ECO:0000256" key="7">
    <source>
        <dbReference type="ARBA" id="ARBA00023239"/>
    </source>
</evidence>
<evidence type="ECO:0000313" key="10">
    <source>
        <dbReference type="EMBL" id="MBD2179711.1"/>
    </source>
</evidence>
<dbReference type="EC" id="4.2.1.46" evidence="4 8"/>
<sequence length="371" mass="41999">MTNSRKENNDRVPRRLLVTGGAGFIGSNFVHYWCENYPDDRVVVLDALTYAGNRRTLAALEERPNFRFVEGNICDRALADRLLQAEKIDTVAHFAAESHVDRSILGPGAFVQTNVVGTFTLLEAFRQHWNITANSAVNEGEQQYRFLHVSTDEVYGSLGPNDPAFTETTPYAPNSPYSASKAGSDHLVRAYHHTYGLPTIITNCSNNYGPYQFPEKLIPLMCINALIGKNLPVYGDGQNVRDWLFVIDHCRALDVVIHRGKPGETYNVGGNNEVKNIDLVKTLCQLMDELSPDLPVRPCSNLITFVKDRPGHDRRYAINSTKLKTQLGWTPSVTVEEGLRKTVAWYLTHRDWWEPLLSEEYQAYYRQVYVS</sequence>
<name>A0A926V9J5_9CYAN</name>
<dbReference type="NCBIfam" id="TIGR01181">
    <property type="entry name" value="dTDP_gluc_dehyt"/>
    <property type="match status" value="1"/>
</dbReference>
<evidence type="ECO:0000256" key="5">
    <source>
        <dbReference type="ARBA" id="ARBA00016977"/>
    </source>
</evidence>
<keyword evidence="7 8" id="KW-0456">Lyase</keyword>
<proteinExistence type="inferred from homology"/>
<dbReference type="CDD" id="cd05246">
    <property type="entry name" value="dTDP_GD_SDR_e"/>
    <property type="match status" value="1"/>
</dbReference>
<reference evidence="10" key="1">
    <citation type="journal article" date="2015" name="ISME J.">
        <title>Draft Genome Sequence of Streptomyces incarnatus NRRL8089, which Produces the Nucleoside Antibiotic Sinefungin.</title>
        <authorList>
            <person name="Oshima K."/>
            <person name="Hattori M."/>
            <person name="Shimizu H."/>
            <person name="Fukuda K."/>
            <person name="Nemoto M."/>
            <person name="Inagaki K."/>
            <person name="Tamura T."/>
        </authorList>
    </citation>
    <scope>NUCLEOTIDE SEQUENCE</scope>
    <source>
        <strain evidence="10">FACHB-1375</strain>
    </source>
</reference>
<comment type="similarity">
    <text evidence="3 8">Belongs to the NAD(P)-dependent epimerase/dehydratase family. dTDP-glucose dehydratase subfamily.</text>
</comment>
<dbReference type="InterPro" id="IPR036291">
    <property type="entry name" value="NAD(P)-bd_dom_sf"/>
</dbReference>
<dbReference type="InterPro" id="IPR005888">
    <property type="entry name" value="dTDP_Gluc_deHydtase"/>
</dbReference>
<dbReference type="FunFam" id="3.40.50.720:FF:000304">
    <property type="entry name" value="UDP-glucose 4,6-dehydratase"/>
    <property type="match status" value="1"/>
</dbReference>
<dbReference type="RefSeq" id="WP_190461182.1">
    <property type="nucleotide sequence ID" value="NZ_JACJPW010000002.1"/>
</dbReference>
<organism evidence="10 11">
    <name type="scientific">Aerosakkonema funiforme FACHB-1375</name>
    <dbReference type="NCBI Taxonomy" id="2949571"/>
    <lineage>
        <taxon>Bacteria</taxon>
        <taxon>Bacillati</taxon>
        <taxon>Cyanobacteriota</taxon>
        <taxon>Cyanophyceae</taxon>
        <taxon>Oscillatoriophycideae</taxon>
        <taxon>Aerosakkonematales</taxon>
        <taxon>Aerosakkonemataceae</taxon>
        <taxon>Aerosakkonema</taxon>
    </lineage>
</organism>
<evidence type="ECO:0000256" key="8">
    <source>
        <dbReference type="RuleBase" id="RU004473"/>
    </source>
</evidence>
<evidence type="ECO:0000256" key="6">
    <source>
        <dbReference type="ARBA" id="ARBA00023027"/>
    </source>
</evidence>
<protein>
    <recommendedName>
        <fullName evidence="5 8">dTDP-glucose 4,6-dehydratase</fullName>
        <ecNumber evidence="4 8">4.2.1.46</ecNumber>
    </recommendedName>
</protein>
<evidence type="ECO:0000313" key="11">
    <source>
        <dbReference type="Proteomes" id="UP000641646"/>
    </source>
</evidence>
<comment type="catalytic activity">
    <reaction evidence="1 8">
        <text>dTDP-alpha-D-glucose = dTDP-4-dehydro-6-deoxy-alpha-D-glucose + H2O</text>
        <dbReference type="Rhea" id="RHEA:17221"/>
        <dbReference type="ChEBI" id="CHEBI:15377"/>
        <dbReference type="ChEBI" id="CHEBI:57477"/>
        <dbReference type="ChEBI" id="CHEBI:57649"/>
        <dbReference type="EC" id="4.2.1.46"/>
    </reaction>
</comment>
<dbReference type="GO" id="GO:0009225">
    <property type="term" value="P:nucleotide-sugar metabolic process"/>
    <property type="evidence" value="ECO:0007669"/>
    <property type="project" value="InterPro"/>
</dbReference>
<dbReference type="InterPro" id="IPR016040">
    <property type="entry name" value="NAD(P)-bd_dom"/>
</dbReference>
<dbReference type="InterPro" id="IPR020904">
    <property type="entry name" value="Sc_DH/Rdtase_CS"/>
</dbReference>
<dbReference type="GO" id="GO:0008460">
    <property type="term" value="F:dTDP-glucose 4,6-dehydratase activity"/>
    <property type="evidence" value="ECO:0007669"/>
    <property type="project" value="UniProtKB-EC"/>
</dbReference>
<comment type="caution">
    <text evidence="10">The sequence shown here is derived from an EMBL/GenBank/DDBJ whole genome shotgun (WGS) entry which is preliminary data.</text>
</comment>
<evidence type="ECO:0000256" key="3">
    <source>
        <dbReference type="ARBA" id="ARBA00008178"/>
    </source>
</evidence>
<reference evidence="10" key="2">
    <citation type="submission" date="2020-08" db="EMBL/GenBank/DDBJ databases">
        <authorList>
            <person name="Chen M."/>
            <person name="Teng W."/>
            <person name="Zhao L."/>
            <person name="Hu C."/>
            <person name="Zhou Y."/>
            <person name="Han B."/>
            <person name="Song L."/>
            <person name="Shu W."/>
        </authorList>
    </citation>
    <scope>NUCLEOTIDE SEQUENCE</scope>
    <source>
        <strain evidence="10">FACHB-1375</strain>
    </source>
</reference>
<feature type="domain" description="NAD(P)-binding" evidence="9">
    <location>
        <begin position="17"/>
        <end position="342"/>
    </location>
</feature>